<feature type="region of interest" description="Disordered" evidence="1">
    <location>
        <begin position="159"/>
        <end position="221"/>
    </location>
</feature>
<gene>
    <name evidence="2" type="ORF">ABG768_026829</name>
</gene>
<evidence type="ECO:0000313" key="2">
    <source>
        <dbReference type="EMBL" id="KAK9970927.1"/>
    </source>
</evidence>
<reference evidence="2 3" key="1">
    <citation type="submission" date="2024-05" db="EMBL/GenBank/DDBJ databases">
        <title>A high-quality chromosomal-level genome assembly of Topmouth culter (Culter alburnus).</title>
        <authorList>
            <person name="Zhao H."/>
        </authorList>
    </citation>
    <scope>NUCLEOTIDE SEQUENCE [LARGE SCALE GENOMIC DNA]</scope>
    <source>
        <strain evidence="2">CATC2023</strain>
        <tissue evidence="2">Muscle</tissue>
    </source>
</reference>
<evidence type="ECO:0000256" key="1">
    <source>
        <dbReference type="SAM" id="MobiDB-lite"/>
    </source>
</evidence>
<comment type="caution">
    <text evidence="2">The sequence shown here is derived from an EMBL/GenBank/DDBJ whole genome shotgun (WGS) entry which is preliminary data.</text>
</comment>
<feature type="compositionally biased region" description="Polar residues" evidence="1">
    <location>
        <begin position="256"/>
        <end position="267"/>
    </location>
</feature>
<feature type="region of interest" description="Disordered" evidence="1">
    <location>
        <begin position="238"/>
        <end position="363"/>
    </location>
</feature>
<feature type="compositionally biased region" description="Polar residues" evidence="1">
    <location>
        <begin position="328"/>
        <end position="347"/>
    </location>
</feature>
<protein>
    <submittedName>
        <fullName evidence="2">Uncharacterized protein</fullName>
    </submittedName>
</protein>
<organism evidence="2 3">
    <name type="scientific">Culter alburnus</name>
    <name type="common">Topmouth culter</name>
    <dbReference type="NCBI Taxonomy" id="194366"/>
    <lineage>
        <taxon>Eukaryota</taxon>
        <taxon>Metazoa</taxon>
        <taxon>Chordata</taxon>
        <taxon>Craniata</taxon>
        <taxon>Vertebrata</taxon>
        <taxon>Euteleostomi</taxon>
        <taxon>Actinopterygii</taxon>
        <taxon>Neopterygii</taxon>
        <taxon>Teleostei</taxon>
        <taxon>Ostariophysi</taxon>
        <taxon>Cypriniformes</taxon>
        <taxon>Xenocyprididae</taxon>
        <taxon>Xenocypridinae</taxon>
        <taxon>Culter</taxon>
    </lineage>
</organism>
<proteinExistence type="predicted"/>
<evidence type="ECO:0000313" key="3">
    <source>
        <dbReference type="Proteomes" id="UP001479290"/>
    </source>
</evidence>
<name>A0AAW2AEF2_CULAL</name>
<keyword evidence="3" id="KW-1185">Reference proteome</keyword>
<dbReference type="AlphaFoldDB" id="A0AAW2AEF2"/>
<sequence>MSCMENIVVYIPKGTCVKNIPVQSLSSSTARKIRVALSQHESEKQMPQTVTWICPVELREKEVALGKDSRGTLPHRPLVTKITPGQFLLPVVSSSITAFKVLKAILKTHKPKIQFSGQETEVASQPSIRDSVERNAIIVFNGQIFLSVRKSRCRQVRLQNSPSAPSGVCPVSPSQQHQINTASSCQAQPLPDTSPRSQQSKKSEAPSESRATSCPPKLPEDLESIQEPNILQQSQIIHSSSAVSPSCQAQPLPDTSPRSQQSKTQDGQAPVTDLDIIPHISPKLHKVSEEMPEQSCTGKECQKEGEAPSESRSASSPPKPPEDLESIQEPNILQQSQIIHASSTVSDQPEAAGGERETYEDDNERLEAALLPRAESFLAFDFEQLAHEEKINNLRARLRKKEAALGTFNSKPI</sequence>
<dbReference type="EMBL" id="JAWDJR010000008">
    <property type="protein sequence ID" value="KAK9970927.1"/>
    <property type="molecule type" value="Genomic_DNA"/>
</dbReference>
<feature type="compositionally biased region" description="Polar residues" evidence="1">
    <location>
        <begin position="172"/>
        <end position="187"/>
    </location>
</feature>
<accession>A0AAW2AEF2</accession>
<dbReference type="Proteomes" id="UP001479290">
    <property type="component" value="Unassembled WGS sequence"/>
</dbReference>